<dbReference type="CDD" id="cd00082">
    <property type="entry name" value="HisKA"/>
    <property type="match status" value="1"/>
</dbReference>
<dbReference type="InterPro" id="IPR036890">
    <property type="entry name" value="HATPase_C_sf"/>
</dbReference>
<dbReference type="Pfam" id="PF02518">
    <property type="entry name" value="HATPase_c"/>
    <property type="match status" value="1"/>
</dbReference>
<keyword evidence="6" id="KW-0812">Transmembrane</keyword>
<dbReference type="SUPFAM" id="SSF52172">
    <property type="entry name" value="CheY-like"/>
    <property type="match status" value="1"/>
</dbReference>
<proteinExistence type="predicted"/>
<name>A0A916NDK0_9BACT</name>
<keyword evidence="6" id="KW-1133">Transmembrane helix</keyword>
<dbReference type="Pfam" id="PF00072">
    <property type="entry name" value="Response_reg"/>
    <property type="match status" value="1"/>
</dbReference>
<evidence type="ECO:0000256" key="6">
    <source>
        <dbReference type="SAM" id="Phobius"/>
    </source>
</evidence>
<evidence type="ECO:0000256" key="5">
    <source>
        <dbReference type="PROSITE-ProRule" id="PRU00169"/>
    </source>
</evidence>
<evidence type="ECO:0000256" key="3">
    <source>
        <dbReference type="ARBA" id="ARBA00022553"/>
    </source>
</evidence>
<organism evidence="9 10">
    <name type="scientific">Dyadobacter helix</name>
    <dbReference type="NCBI Taxonomy" id="2822344"/>
    <lineage>
        <taxon>Bacteria</taxon>
        <taxon>Pseudomonadati</taxon>
        <taxon>Bacteroidota</taxon>
        <taxon>Cytophagia</taxon>
        <taxon>Cytophagales</taxon>
        <taxon>Spirosomataceae</taxon>
        <taxon>Dyadobacter</taxon>
    </lineage>
</organism>
<dbReference type="Pfam" id="PF00512">
    <property type="entry name" value="HisKA"/>
    <property type="match status" value="1"/>
</dbReference>
<dbReference type="InterPro" id="IPR036097">
    <property type="entry name" value="HisK_dim/P_sf"/>
</dbReference>
<keyword evidence="9" id="KW-0418">Kinase</keyword>
<dbReference type="Gene3D" id="3.40.50.2300">
    <property type="match status" value="1"/>
</dbReference>
<dbReference type="GO" id="GO:0000155">
    <property type="term" value="F:phosphorelay sensor kinase activity"/>
    <property type="evidence" value="ECO:0007669"/>
    <property type="project" value="InterPro"/>
</dbReference>
<feature type="transmembrane region" description="Helical" evidence="6">
    <location>
        <begin position="78"/>
        <end position="97"/>
    </location>
</feature>
<keyword evidence="6" id="KW-0472">Membrane</keyword>
<feature type="transmembrane region" description="Helical" evidence="6">
    <location>
        <begin position="53"/>
        <end position="71"/>
    </location>
</feature>
<dbReference type="PANTHER" id="PTHR45339:SF1">
    <property type="entry name" value="HYBRID SIGNAL TRANSDUCTION HISTIDINE KINASE J"/>
    <property type="match status" value="1"/>
</dbReference>
<dbReference type="PROSITE" id="PS50110">
    <property type="entry name" value="RESPONSE_REGULATORY"/>
    <property type="match status" value="1"/>
</dbReference>
<keyword evidence="9" id="KW-0808">Transferase</keyword>
<feature type="transmembrane region" description="Helical" evidence="6">
    <location>
        <begin position="166"/>
        <end position="185"/>
    </location>
</feature>
<feature type="domain" description="Histidine kinase" evidence="7">
    <location>
        <begin position="218"/>
        <end position="439"/>
    </location>
</feature>
<dbReference type="Gene3D" id="3.30.565.10">
    <property type="entry name" value="Histidine kinase-like ATPase, C-terminal domain"/>
    <property type="match status" value="1"/>
</dbReference>
<evidence type="ECO:0000313" key="10">
    <source>
        <dbReference type="Proteomes" id="UP000680038"/>
    </source>
</evidence>
<dbReference type="InterPro" id="IPR003661">
    <property type="entry name" value="HisK_dim/P_dom"/>
</dbReference>
<dbReference type="InterPro" id="IPR001789">
    <property type="entry name" value="Sig_transdc_resp-reg_receiver"/>
</dbReference>
<accession>A0A916NDK0</accession>
<dbReference type="EC" id="2.7.13.3" evidence="2"/>
<dbReference type="PROSITE" id="PS50109">
    <property type="entry name" value="HIS_KIN"/>
    <property type="match status" value="1"/>
</dbReference>
<evidence type="ECO:0000256" key="4">
    <source>
        <dbReference type="ARBA" id="ARBA00023012"/>
    </source>
</evidence>
<dbReference type="Gene3D" id="1.10.287.130">
    <property type="match status" value="1"/>
</dbReference>
<evidence type="ECO:0000256" key="2">
    <source>
        <dbReference type="ARBA" id="ARBA00012438"/>
    </source>
</evidence>
<comment type="catalytic activity">
    <reaction evidence="1">
        <text>ATP + protein L-histidine = ADP + protein N-phospho-L-histidine.</text>
        <dbReference type="EC" id="2.7.13.3"/>
    </reaction>
</comment>
<feature type="transmembrane region" description="Helical" evidence="6">
    <location>
        <begin position="21"/>
        <end position="41"/>
    </location>
</feature>
<dbReference type="InterPro" id="IPR011006">
    <property type="entry name" value="CheY-like_superfamily"/>
</dbReference>
<dbReference type="PRINTS" id="PR00344">
    <property type="entry name" value="BCTRLSENSOR"/>
</dbReference>
<dbReference type="SUPFAM" id="SSF55874">
    <property type="entry name" value="ATPase domain of HSP90 chaperone/DNA topoisomerase II/histidine kinase"/>
    <property type="match status" value="1"/>
</dbReference>
<dbReference type="SMART" id="SM00388">
    <property type="entry name" value="HisKA"/>
    <property type="match status" value="1"/>
</dbReference>
<dbReference type="InterPro" id="IPR003594">
    <property type="entry name" value="HATPase_dom"/>
</dbReference>
<dbReference type="InterPro" id="IPR005467">
    <property type="entry name" value="His_kinase_dom"/>
</dbReference>
<dbReference type="EMBL" id="CAJRAF010000002">
    <property type="protein sequence ID" value="CAG5011374.1"/>
    <property type="molecule type" value="Genomic_DNA"/>
</dbReference>
<dbReference type="CDD" id="cd17546">
    <property type="entry name" value="REC_hyHK_CKI1_RcsC-like"/>
    <property type="match status" value="1"/>
</dbReference>
<dbReference type="Proteomes" id="UP000680038">
    <property type="component" value="Unassembled WGS sequence"/>
</dbReference>
<evidence type="ECO:0000259" key="8">
    <source>
        <dbReference type="PROSITE" id="PS50110"/>
    </source>
</evidence>
<keyword evidence="10" id="KW-1185">Reference proteome</keyword>
<dbReference type="SUPFAM" id="SSF47384">
    <property type="entry name" value="Homodimeric domain of signal transducing histidine kinase"/>
    <property type="match status" value="1"/>
</dbReference>
<feature type="domain" description="Response regulatory" evidence="8">
    <location>
        <begin position="461"/>
        <end position="579"/>
    </location>
</feature>
<dbReference type="SMART" id="SM00387">
    <property type="entry name" value="HATPase_c"/>
    <property type="match status" value="1"/>
</dbReference>
<feature type="transmembrane region" description="Helical" evidence="6">
    <location>
        <begin position="127"/>
        <end position="146"/>
    </location>
</feature>
<evidence type="ECO:0000313" key="9">
    <source>
        <dbReference type="EMBL" id="CAG5011374.1"/>
    </source>
</evidence>
<keyword evidence="4" id="KW-0902">Two-component regulatory system</keyword>
<feature type="modified residue" description="4-aspartylphosphate" evidence="5">
    <location>
        <position position="510"/>
    </location>
</feature>
<dbReference type="InterPro" id="IPR004358">
    <property type="entry name" value="Sig_transdc_His_kin-like_C"/>
</dbReference>
<protein>
    <recommendedName>
        <fullName evidence="2">histidine kinase</fullName>
        <ecNumber evidence="2">2.7.13.3</ecNumber>
    </recommendedName>
</protein>
<dbReference type="SMART" id="SM00448">
    <property type="entry name" value="REC"/>
    <property type="match status" value="1"/>
</dbReference>
<evidence type="ECO:0000256" key="1">
    <source>
        <dbReference type="ARBA" id="ARBA00000085"/>
    </source>
</evidence>
<feature type="transmembrane region" description="Helical" evidence="6">
    <location>
        <begin position="103"/>
        <end position="120"/>
    </location>
</feature>
<keyword evidence="3 5" id="KW-0597">Phosphoprotein</keyword>
<sequence length="588" mass="66598">MISRYKFIIHSQQNLLDRARVKILFVCILTFLSIRLSLLAVDLQTHAPYKPFFATQVFPVIWLICLALLLFARSWKIAAHFFLIFMTLISWSSTLLVQDGINVVIVQYCFIVLSSGYFLLGPQKGALYSVLSVLPLVSEVILKNYFNYQLPGNNLIPNQFSFPFLIVSNFLLLVYIHFSFFQTLLQVDQKRHTLKNNLEKALAEARLQTIAKSNFLITMSHQLRTPLNVVQGATDLLLKGVQLPEQKEAFNILDFSTTNLLATIDQIVDFTNLERGSIQLKNEPFYPGELLYNIYQSFRPSADQKKLKFTFSSDLTLTDVKLSGDAFRLSQILFHLLENAFKFTEVGQVSLNLSAERVNPDSIRLAISVNDTGIGISEQKLTRVINPFQTAPEESRRQNHGTLGLTIAYQLVRLHGRELIIESREGHGTKVSFSLIYTLLGGNFPSKNLSVPAIGTLAGFRVLIVDDEPLNILVMKRLLERWGIKVDSSSDGIQALEKVEAFEYDLILMDINMPRMDGFEASKRIRKMDNSKNTSTPILAVTASTEVISQSLQISSGINDYLLKPVRPDDLWHKLEAFLVKKKLNNIN</sequence>
<reference evidence="9" key="1">
    <citation type="submission" date="2021-04" db="EMBL/GenBank/DDBJ databases">
        <authorList>
            <person name="Rodrigo-Torres L."/>
            <person name="Arahal R. D."/>
            <person name="Lucena T."/>
        </authorList>
    </citation>
    <scope>NUCLEOTIDE SEQUENCE</scope>
    <source>
        <strain evidence="9">CECT 9275</strain>
    </source>
</reference>
<evidence type="ECO:0000259" key="7">
    <source>
        <dbReference type="PROSITE" id="PS50109"/>
    </source>
</evidence>
<gene>
    <name evidence="9" type="primary">rcsC_23</name>
    <name evidence="9" type="ORF">DYBT9275_04936</name>
</gene>
<dbReference type="AlphaFoldDB" id="A0A916NDK0"/>
<dbReference type="PANTHER" id="PTHR45339">
    <property type="entry name" value="HYBRID SIGNAL TRANSDUCTION HISTIDINE KINASE J"/>
    <property type="match status" value="1"/>
</dbReference>
<comment type="caution">
    <text evidence="9">The sequence shown here is derived from an EMBL/GenBank/DDBJ whole genome shotgun (WGS) entry which is preliminary data.</text>
</comment>